<dbReference type="Proteomes" id="UP001151699">
    <property type="component" value="Chromosome A"/>
</dbReference>
<dbReference type="Pfam" id="PF02278">
    <property type="entry name" value="Lyase_8"/>
    <property type="match status" value="1"/>
</dbReference>
<comment type="similarity">
    <text evidence="1">Belongs to the polysaccharide lyase 8 family.</text>
</comment>
<dbReference type="GO" id="GO:0005975">
    <property type="term" value="P:carbohydrate metabolic process"/>
    <property type="evidence" value="ECO:0007669"/>
    <property type="project" value="InterPro"/>
</dbReference>
<dbReference type="GO" id="GO:0005576">
    <property type="term" value="C:extracellular region"/>
    <property type="evidence" value="ECO:0007669"/>
    <property type="project" value="InterPro"/>
</dbReference>
<sequence>MKCFLVFLTLSIAGSFADDLQNDLEVIYERRLQELLSDNYNPPLAAQWRNQITKDGTWNDVDYTSGCPARRATWPAQQHWHRVITMASVWYYNRNDRLLLNKINLALIWWFDRDFTEPDCINAGGQDRHNCPCGTPGMWNTNWYGQMILIPGLVGNACLIMRTRLTDSQIESCRTILDRAYARIDGDPNGSMGPMTGANMLDVSSRGINLAIIANDTAILYDAISRYFNECQYSPGTYDGVKVDGSFMQHDAQIYNGNYGADFMRTMMLMFYQTKNTSFYPPQSVQEVYLTVINGSEWFMYRKNKEDDPLSPLVSWQYSVMGRMISHRYSDWNGIRLNLDTLLSATETWENHEKFQEIVGRLNSGSNVNPGGLIGTRFFPVSDYMVHRGLNYVVTLKMFSTRTTNSECNNDQNPFGFHLSDGVIYTYKNGHEYTDIYGAWNWYLTPGSTVDYGVNPLACNRVQFKGKESFVGGVAQGHAGVAVMNYTNPMSGSLGWLKSYFFLPNTYVVQYIGDIRSTSPTSPIYTTLDQRQLSGPVYIDGVLMNGTRVNTIARKVWHDRVGYEFVQPVNLTVDTSEHQANWPAIGISLGNETHSIFVAYVVHDLGPGSENRFDYFAHIDIELETFNNEFSSVRLRLERNLTESVDETVVRGVAYGEPGESGRYISLAFVTAGEFLIQQSDIAAVATDAPILLQFQYVSNDQRWKLAVADPSHKLNSVQITVNLTSSSDPIVLNVDLPSGNWAGGAATVEF</sequence>
<feature type="signal peptide" evidence="4">
    <location>
        <begin position="1"/>
        <end position="17"/>
    </location>
</feature>
<dbReference type="InterPro" id="IPR012970">
    <property type="entry name" value="Lyase_8_alpha_N"/>
</dbReference>
<feature type="domain" description="Polysaccharide lyase family 8 central" evidence="5">
    <location>
        <begin position="377"/>
        <end position="607"/>
    </location>
</feature>
<dbReference type="GO" id="GO:0030246">
    <property type="term" value="F:carbohydrate binding"/>
    <property type="evidence" value="ECO:0007669"/>
    <property type="project" value="InterPro"/>
</dbReference>
<dbReference type="SUPFAM" id="SSF49863">
    <property type="entry name" value="Hyaluronate lyase-like, C-terminal domain"/>
    <property type="match status" value="1"/>
</dbReference>
<dbReference type="InterPro" id="IPR014718">
    <property type="entry name" value="GH-type_carb-bd"/>
</dbReference>
<dbReference type="InterPro" id="IPR011013">
    <property type="entry name" value="Gal_mutarotase_sf_dom"/>
</dbReference>
<dbReference type="EMBL" id="WJQU01000001">
    <property type="protein sequence ID" value="KAJ6647176.1"/>
    <property type="molecule type" value="Genomic_DNA"/>
</dbReference>
<dbReference type="SUPFAM" id="SSF74650">
    <property type="entry name" value="Galactose mutarotase-like"/>
    <property type="match status" value="1"/>
</dbReference>
<dbReference type="AlphaFoldDB" id="A0A9Q0NCV6"/>
<evidence type="ECO:0000259" key="5">
    <source>
        <dbReference type="Pfam" id="PF02278"/>
    </source>
</evidence>
<feature type="domain" description="Polysaccharide lyase 8 N-terminal alpha-helical" evidence="6">
    <location>
        <begin position="140"/>
        <end position="280"/>
    </location>
</feature>
<comment type="caution">
    <text evidence="7">The sequence shown here is derived from an EMBL/GenBank/DDBJ whole genome shotgun (WGS) entry which is preliminary data.</text>
</comment>
<reference evidence="7" key="1">
    <citation type="submission" date="2022-07" db="EMBL/GenBank/DDBJ databases">
        <authorList>
            <person name="Trinca V."/>
            <person name="Uliana J.V.C."/>
            <person name="Torres T.T."/>
            <person name="Ward R.J."/>
            <person name="Monesi N."/>
        </authorList>
    </citation>
    <scope>NUCLEOTIDE SEQUENCE</scope>
    <source>
        <strain evidence="7">HSMRA1968</strain>
        <tissue evidence="7">Whole embryos</tissue>
    </source>
</reference>
<dbReference type="Gene3D" id="1.50.10.100">
    <property type="entry name" value="Chondroitin AC/alginate lyase"/>
    <property type="match status" value="1"/>
</dbReference>
<gene>
    <name evidence="7" type="primary">cslA</name>
    <name evidence="7" type="ORF">Bhyg_02396</name>
</gene>
<dbReference type="SUPFAM" id="SSF48230">
    <property type="entry name" value="Chondroitin AC/alginate lyase"/>
    <property type="match status" value="1"/>
</dbReference>
<dbReference type="GO" id="GO:0016837">
    <property type="term" value="F:carbon-oxygen lyase activity, acting on polysaccharides"/>
    <property type="evidence" value="ECO:0007669"/>
    <property type="project" value="UniProtKB-ARBA"/>
</dbReference>
<evidence type="ECO:0000313" key="7">
    <source>
        <dbReference type="EMBL" id="KAJ6647176.1"/>
    </source>
</evidence>
<dbReference type="PANTHER" id="PTHR38481">
    <property type="entry name" value="HYALURONATE LYASE"/>
    <property type="match status" value="1"/>
</dbReference>
<dbReference type="Gene3D" id="2.70.98.10">
    <property type="match status" value="1"/>
</dbReference>
<dbReference type="InterPro" id="IPR011071">
    <property type="entry name" value="Lyase_8-like_C"/>
</dbReference>
<dbReference type="Pfam" id="PF08124">
    <property type="entry name" value="Lyase_8_N"/>
    <property type="match status" value="1"/>
</dbReference>
<evidence type="ECO:0000256" key="2">
    <source>
        <dbReference type="ARBA" id="ARBA00022729"/>
    </source>
</evidence>
<dbReference type="PANTHER" id="PTHR38481:SF1">
    <property type="entry name" value="HYALURONATE LYASE"/>
    <property type="match status" value="1"/>
</dbReference>
<evidence type="ECO:0000256" key="1">
    <source>
        <dbReference type="ARBA" id="ARBA00006699"/>
    </source>
</evidence>
<dbReference type="OrthoDB" id="5980780at2759"/>
<name>A0A9Q0NCV6_9DIPT</name>
<dbReference type="InterPro" id="IPR038970">
    <property type="entry name" value="Lyase_8"/>
</dbReference>
<evidence type="ECO:0000256" key="4">
    <source>
        <dbReference type="SAM" id="SignalP"/>
    </source>
</evidence>
<protein>
    <submittedName>
        <fullName evidence="7">Chondroitinase-AC</fullName>
    </submittedName>
</protein>
<dbReference type="Gene3D" id="2.60.220.10">
    <property type="entry name" value="Polysaccharide lyase family 8-like, C-terminal"/>
    <property type="match status" value="1"/>
</dbReference>
<feature type="chain" id="PRO_5040118458" evidence="4">
    <location>
        <begin position="18"/>
        <end position="751"/>
    </location>
</feature>
<dbReference type="InterPro" id="IPR003159">
    <property type="entry name" value="Lyase_8_central_dom"/>
</dbReference>
<keyword evidence="2 4" id="KW-0732">Signal</keyword>
<evidence type="ECO:0000259" key="6">
    <source>
        <dbReference type="Pfam" id="PF08124"/>
    </source>
</evidence>
<organism evidence="7 8">
    <name type="scientific">Pseudolycoriella hygida</name>
    <dbReference type="NCBI Taxonomy" id="35572"/>
    <lineage>
        <taxon>Eukaryota</taxon>
        <taxon>Metazoa</taxon>
        <taxon>Ecdysozoa</taxon>
        <taxon>Arthropoda</taxon>
        <taxon>Hexapoda</taxon>
        <taxon>Insecta</taxon>
        <taxon>Pterygota</taxon>
        <taxon>Neoptera</taxon>
        <taxon>Endopterygota</taxon>
        <taxon>Diptera</taxon>
        <taxon>Nematocera</taxon>
        <taxon>Sciaroidea</taxon>
        <taxon>Sciaridae</taxon>
        <taxon>Pseudolycoriella</taxon>
    </lineage>
</organism>
<keyword evidence="3" id="KW-0456">Lyase</keyword>
<proteinExistence type="inferred from homology"/>
<evidence type="ECO:0000313" key="8">
    <source>
        <dbReference type="Proteomes" id="UP001151699"/>
    </source>
</evidence>
<keyword evidence="8" id="KW-1185">Reference proteome</keyword>
<accession>A0A9Q0NCV6</accession>
<evidence type="ECO:0000256" key="3">
    <source>
        <dbReference type="ARBA" id="ARBA00023239"/>
    </source>
</evidence>
<dbReference type="InterPro" id="IPR008929">
    <property type="entry name" value="Chondroitin_lyas"/>
</dbReference>